<accession>A0AAN7JGX4</accession>
<dbReference type="InterPro" id="IPR050913">
    <property type="entry name" value="AP2/ERF_ERF"/>
</dbReference>
<feature type="domain" description="AP2/ERF" evidence="10">
    <location>
        <begin position="98"/>
        <end position="155"/>
    </location>
</feature>
<dbReference type="FunFam" id="3.30.730.10:FF:000001">
    <property type="entry name" value="Ethylene-responsive transcription factor 2"/>
    <property type="match status" value="1"/>
</dbReference>
<reference evidence="11 12" key="1">
    <citation type="journal article" date="2023" name="Hortic Res">
        <title>Pangenome of water caltrop reveals structural variations and asymmetric subgenome divergence after allopolyploidization.</title>
        <authorList>
            <person name="Zhang X."/>
            <person name="Chen Y."/>
            <person name="Wang L."/>
            <person name="Yuan Y."/>
            <person name="Fang M."/>
            <person name="Shi L."/>
            <person name="Lu R."/>
            <person name="Comes H.P."/>
            <person name="Ma Y."/>
            <person name="Chen Y."/>
            <person name="Huang G."/>
            <person name="Zhou Y."/>
            <person name="Zheng Z."/>
            <person name="Qiu Y."/>
        </authorList>
    </citation>
    <scope>NUCLEOTIDE SEQUENCE [LARGE SCALE GENOMIC DNA]</scope>
    <source>
        <tissue evidence="11">Roots</tissue>
    </source>
</reference>
<feature type="region of interest" description="Disordered" evidence="9">
    <location>
        <begin position="73"/>
        <end position="95"/>
    </location>
</feature>
<dbReference type="InterPro" id="IPR036955">
    <property type="entry name" value="AP2/ERF_dom_sf"/>
</dbReference>
<protein>
    <recommendedName>
        <fullName evidence="10">AP2/ERF domain-containing protein</fullName>
    </recommendedName>
</protein>
<evidence type="ECO:0000256" key="4">
    <source>
        <dbReference type="ARBA" id="ARBA00023125"/>
    </source>
</evidence>
<dbReference type="PANTHER" id="PTHR31194">
    <property type="entry name" value="SHN SHINE , DNA BINDING / TRANSCRIPTION FACTOR"/>
    <property type="match status" value="1"/>
</dbReference>
<dbReference type="PANTHER" id="PTHR31194:SF140">
    <property type="entry name" value="ETHYLENE-RESPONSIVE TRANSCRIPTION FACTOR CRF2"/>
    <property type="match status" value="1"/>
</dbReference>
<dbReference type="EMBL" id="JAXIOK010000023">
    <property type="protein sequence ID" value="KAK4742375.1"/>
    <property type="molecule type" value="Genomic_DNA"/>
</dbReference>
<dbReference type="InterPro" id="IPR001471">
    <property type="entry name" value="AP2/ERF_dom"/>
</dbReference>
<evidence type="ECO:0000256" key="9">
    <source>
        <dbReference type="SAM" id="MobiDB-lite"/>
    </source>
</evidence>
<dbReference type="Proteomes" id="UP001345219">
    <property type="component" value="Chromosome 1"/>
</dbReference>
<dbReference type="PROSITE" id="PS51032">
    <property type="entry name" value="AP2_ERF"/>
    <property type="match status" value="1"/>
</dbReference>
<feature type="compositionally biased region" description="Basic residues" evidence="9">
    <location>
        <begin position="74"/>
        <end position="83"/>
    </location>
</feature>
<name>A0AAN7JGX4_9MYRT</name>
<dbReference type="GO" id="GO:0005634">
    <property type="term" value="C:nucleus"/>
    <property type="evidence" value="ECO:0007669"/>
    <property type="project" value="UniProtKB-SubCell"/>
</dbReference>
<dbReference type="GO" id="GO:0003677">
    <property type="term" value="F:DNA binding"/>
    <property type="evidence" value="ECO:0007669"/>
    <property type="project" value="UniProtKB-KW"/>
</dbReference>
<keyword evidence="12" id="KW-1185">Reference proteome</keyword>
<evidence type="ECO:0000256" key="5">
    <source>
        <dbReference type="ARBA" id="ARBA00023159"/>
    </source>
</evidence>
<proteinExistence type="inferred from homology"/>
<dbReference type="PRINTS" id="PR00367">
    <property type="entry name" value="ETHRSPELEMNT"/>
</dbReference>
<keyword evidence="3" id="KW-0805">Transcription regulation</keyword>
<evidence type="ECO:0000256" key="7">
    <source>
        <dbReference type="ARBA" id="ARBA00023242"/>
    </source>
</evidence>
<evidence type="ECO:0000313" key="11">
    <source>
        <dbReference type="EMBL" id="KAK4742375.1"/>
    </source>
</evidence>
<dbReference type="Gene3D" id="3.30.730.10">
    <property type="entry name" value="AP2/ERF domain"/>
    <property type="match status" value="1"/>
</dbReference>
<dbReference type="GO" id="GO:0009873">
    <property type="term" value="P:ethylene-activated signaling pathway"/>
    <property type="evidence" value="ECO:0007669"/>
    <property type="project" value="UniProtKB-KW"/>
</dbReference>
<keyword evidence="2" id="KW-0936">Ethylene signaling pathway</keyword>
<evidence type="ECO:0000259" key="10">
    <source>
        <dbReference type="PROSITE" id="PS51032"/>
    </source>
</evidence>
<dbReference type="SMART" id="SM00380">
    <property type="entry name" value="AP2"/>
    <property type="match status" value="1"/>
</dbReference>
<dbReference type="AlphaFoldDB" id="A0AAN7JGX4"/>
<sequence length="313" mass="34560">MEVSYSVLHPAKFTEHRNHIRLVSFESCQSRTVRISFTDTDATDSSSDEDLEWCCRRRVKKFIHEIKVGSTVKRGGRKRKRKSGGPSAVDMESTLGRKFRGVRQRPWGKWAAEIRDPMRHVRLWLGTFDTAEEAAIVYDKAAIQLRGPDALTNFPNHSPHFESSRENKEPVMAVSADESQTGGSPTSVFCCQQSTPSLNCDAESLCAAGSSRSGDDLTVEEPSCSVPESFPDYSAFDLLFAGVDMFDFRCTVSSGLFDDASASLKGEFHFCGDPFIDPGDDVGFGIGSTTWNLDGHFQDDIGEIFGSDPLLTV</sequence>
<dbReference type="CDD" id="cd00018">
    <property type="entry name" value="AP2"/>
    <property type="match status" value="1"/>
</dbReference>
<keyword evidence="4" id="KW-0238">DNA-binding</keyword>
<dbReference type="Pfam" id="PF00847">
    <property type="entry name" value="AP2"/>
    <property type="match status" value="1"/>
</dbReference>
<keyword evidence="5" id="KW-0010">Activator</keyword>
<dbReference type="SUPFAM" id="SSF54171">
    <property type="entry name" value="DNA-binding domain"/>
    <property type="match status" value="1"/>
</dbReference>
<comment type="subcellular location">
    <subcellularLocation>
        <location evidence="1">Nucleus</location>
    </subcellularLocation>
</comment>
<evidence type="ECO:0000256" key="2">
    <source>
        <dbReference type="ARBA" id="ARBA00022745"/>
    </source>
</evidence>
<gene>
    <name evidence="11" type="ORF">SAY87_000376</name>
</gene>
<dbReference type="InterPro" id="IPR016177">
    <property type="entry name" value="DNA-bd_dom_sf"/>
</dbReference>
<evidence type="ECO:0000256" key="3">
    <source>
        <dbReference type="ARBA" id="ARBA00023015"/>
    </source>
</evidence>
<evidence type="ECO:0000256" key="1">
    <source>
        <dbReference type="ARBA" id="ARBA00004123"/>
    </source>
</evidence>
<dbReference type="GO" id="GO:0003700">
    <property type="term" value="F:DNA-binding transcription factor activity"/>
    <property type="evidence" value="ECO:0007669"/>
    <property type="project" value="InterPro"/>
</dbReference>
<keyword evidence="7" id="KW-0539">Nucleus</keyword>
<organism evidence="11 12">
    <name type="scientific">Trapa incisa</name>
    <dbReference type="NCBI Taxonomy" id="236973"/>
    <lineage>
        <taxon>Eukaryota</taxon>
        <taxon>Viridiplantae</taxon>
        <taxon>Streptophyta</taxon>
        <taxon>Embryophyta</taxon>
        <taxon>Tracheophyta</taxon>
        <taxon>Spermatophyta</taxon>
        <taxon>Magnoliopsida</taxon>
        <taxon>eudicotyledons</taxon>
        <taxon>Gunneridae</taxon>
        <taxon>Pentapetalae</taxon>
        <taxon>rosids</taxon>
        <taxon>malvids</taxon>
        <taxon>Myrtales</taxon>
        <taxon>Lythraceae</taxon>
        <taxon>Trapa</taxon>
    </lineage>
</organism>
<keyword evidence="6" id="KW-0804">Transcription</keyword>
<comment type="caution">
    <text evidence="11">The sequence shown here is derived from an EMBL/GenBank/DDBJ whole genome shotgun (WGS) entry which is preliminary data.</text>
</comment>
<evidence type="ECO:0000313" key="12">
    <source>
        <dbReference type="Proteomes" id="UP001345219"/>
    </source>
</evidence>
<comment type="similarity">
    <text evidence="8">Belongs to the AP2/ERF transcription factor family. ERF subfamily.</text>
</comment>
<evidence type="ECO:0000256" key="6">
    <source>
        <dbReference type="ARBA" id="ARBA00023163"/>
    </source>
</evidence>
<evidence type="ECO:0000256" key="8">
    <source>
        <dbReference type="ARBA" id="ARBA00024343"/>
    </source>
</evidence>